<dbReference type="InterPro" id="IPR042295">
    <property type="entry name" value="NarX-like_N_sf"/>
</dbReference>
<feature type="domain" description="NarX-like N-terminal" evidence="5">
    <location>
        <begin position="143"/>
        <end position="238"/>
    </location>
</feature>
<dbReference type="Proteomes" id="UP001620597">
    <property type="component" value="Unassembled WGS sequence"/>
</dbReference>
<keyword evidence="2" id="KW-0812">Transmembrane</keyword>
<comment type="caution">
    <text evidence="6">The sequence shown here is derived from an EMBL/GenBank/DDBJ whole genome shotgun (WGS) entry which is preliminary data.</text>
</comment>
<evidence type="ECO:0000256" key="1">
    <source>
        <dbReference type="ARBA" id="ARBA00004141"/>
    </source>
</evidence>
<keyword evidence="7" id="KW-1185">Reference proteome</keyword>
<dbReference type="Pfam" id="PF13675">
    <property type="entry name" value="PilJ"/>
    <property type="match status" value="2"/>
</dbReference>
<keyword evidence="3" id="KW-1133">Transmembrane helix</keyword>
<evidence type="ECO:0000313" key="7">
    <source>
        <dbReference type="Proteomes" id="UP001620597"/>
    </source>
</evidence>
<evidence type="ECO:0000256" key="4">
    <source>
        <dbReference type="ARBA" id="ARBA00023136"/>
    </source>
</evidence>
<feature type="domain" description="NarX-like N-terminal" evidence="5">
    <location>
        <begin position="30"/>
        <end position="119"/>
    </location>
</feature>
<reference evidence="6 7" key="1">
    <citation type="submission" date="2024-03" db="EMBL/GenBank/DDBJ databases">
        <title>High-quality draft genome sequence of Oceanobacter sp. wDCs-4.</title>
        <authorList>
            <person name="Dong C."/>
        </authorList>
    </citation>
    <scope>NUCLEOTIDE SEQUENCE [LARGE SCALE GENOMIC DNA]</scope>
    <source>
        <strain evidence="7">wDCs-4</strain>
    </source>
</reference>
<evidence type="ECO:0000313" key="6">
    <source>
        <dbReference type="EMBL" id="MFK4751814.1"/>
    </source>
</evidence>
<keyword evidence="4" id="KW-0472">Membrane</keyword>
<protein>
    <submittedName>
        <fullName evidence="6">Type IV pili methyl-accepting chemotaxis transducer N-terminal domain-containing protein</fullName>
    </submittedName>
</protein>
<dbReference type="EMBL" id="JBBKTX010000005">
    <property type="protein sequence ID" value="MFK4751814.1"/>
    <property type="molecule type" value="Genomic_DNA"/>
</dbReference>
<sequence>MLPIAVAAVILYFMFYNVLYKKAKSSAAMTDAKAVNIAGSLRMLTQRCMKCHLMVGANLNPDTAMSQLEAAIKLFDKRLELLKKYAPSEEIKYLTKRVEQEWTAHRVRLLGTPDKRKAVSLLRENNDLLEMCDDLVNGIAHASHKKLTSLVNVAGRQRMLSQRIAKNCVAIHWGLGSDDVHQEFRLAIKMFDESMDSLMSSRFNSPRVALALEQASNRWKSYRPQCNAACSGSCIPQNVYQITDAVLEKMDNITGMYEEIADN</sequence>
<gene>
    <name evidence="6" type="ORF">WG929_05245</name>
</gene>
<accession>A0ABW8NFU0</accession>
<organism evidence="6 7">
    <name type="scientific">Oceanobacter antarcticus</name>
    <dbReference type="NCBI Taxonomy" id="3133425"/>
    <lineage>
        <taxon>Bacteria</taxon>
        <taxon>Pseudomonadati</taxon>
        <taxon>Pseudomonadota</taxon>
        <taxon>Gammaproteobacteria</taxon>
        <taxon>Oceanospirillales</taxon>
        <taxon>Oceanospirillaceae</taxon>
        <taxon>Oceanobacter</taxon>
    </lineage>
</organism>
<dbReference type="RefSeq" id="WP_416205186.1">
    <property type="nucleotide sequence ID" value="NZ_JBBKTX010000005.1"/>
</dbReference>
<dbReference type="Gene3D" id="1.20.120.960">
    <property type="entry name" value="Histidine kinase NarX, sensor domain"/>
    <property type="match status" value="1"/>
</dbReference>
<evidence type="ECO:0000256" key="3">
    <source>
        <dbReference type="ARBA" id="ARBA00022989"/>
    </source>
</evidence>
<proteinExistence type="predicted"/>
<evidence type="ECO:0000256" key="2">
    <source>
        <dbReference type="ARBA" id="ARBA00022692"/>
    </source>
</evidence>
<comment type="subcellular location">
    <subcellularLocation>
        <location evidence="1">Membrane</location>
        <topology evidence="1">Multi-pass membrane protein</topology>
    </subcellularLocation>
</comment>
<name>A0ABW8NFU0_9GAMM</name>
<evidence type="ECO:0000259" key="5">
    <source>
        <dbReference type="Pfam" id="PF13675"/>
    </source>
</evidence>
<dbReference type="InterPro" id="IPR029095">
    <property type="entry name" value="NarX-like_N"/>
</dbReference>